<evidence type="ECO:0000313" key="1">
    <source>
        <dbReference type="EMBL" id="KAL2073654.1"/>
    </source>
</evidence>
<evidence type="ECO:0000313" key="2">
    <source>
        <dbReference type="Proteomes" id="UP001595075"/>
    </source>
</evidence>
<gene>
    <name evidence="1" type="ORF">VTL71DRAFT_10980</name>
</gene>
<comment type="caution">
    <text evidence="1">The sequence shown here is derived from an EMBL/GenBank/DDBJ whole genome shotgun (WGS) entry which is preliminary data.</text>
</comment>
<dbReference type="Proteomes" id="UP001595075">
    <property type="component" value="Unassembled WGS sequence"/>
</dbReference>
<sequence>MTQRLNYCGSPSSPSLILFSLATSATHLNFSFPSSPTLFRTQSTYLTFSHLHSFNKRKPHQSSILNPQLQLSPNYF</sequence>
<name>A0ABR4CX68_9HELO</name>
<protein>
    <submittedName>
        <fullName evidence="1">Uncharacterized protein</fullName>
    </submittedName>
</protein>
<dbReference type="EMBL" id="JAZHXI010000003">
    <property type="protein sequence ID" value="KAL2073654.1"/>
    <property type="molecule type" value="Genomic_DNA"/>
</dbReference>
<proteinExistence type="predicted"/>
<keyword evidence="2" id="KW-1185">Reference proteome</keyword>
<accession>A0ABR4CX68</accession>
<reference evidence="1 2" key="1">
    <citation type="journal article" date="2024" name="Commun. Biol.">
        <title>Comparative genomic analysis of thermophilic fungi reveals convergent evolutionary adaptations and gene losses.</title>
        <authorList>
            <person name="Steindorff A.S."/>
            <person name="Aguilar-Pontes M.V."/>
            <person name="Robinson A.J."/>
            <person name="Andreopoulos B."/>
            <person name="LaButti K."/>
            <person name="Kuo A."/>
            <person name="Mondo S."/>
            <person name="Riley R."/>
            <person name="Otillar R."/>
            <person name="Haridas S."/>
            <person name="Lipzen A."/>
            <person name="Grimwood J."/>
            <person name="Schmutz J."/>
            <person name="Clum A."/>
            <person name="Reid I.D."/>
            <person name="Moisan M.C."/>
            <person name="Butler G."/>
            <person name="Nguyen T.T.M."/>
            <person name="Dewar K."/>
            <person name="Conant G."/>
            <person name="Drula E."/>
            <person name="Henrissat B."/>
            <person name="Hansel C."/>
            <person name="Singer S."/>
            <person name="Hutchinson M.I."/>
            <person name="de Vries R.P."/>
            <person name="Natvig D.O."/>
            <person name="Powell A.J."/>
            <person name="Tsang A."/>
            <person name="Grigoriev I.V."/>
        </authorList>
    </citation>
    <scope>NUCLEOTIDE SEQUENCE [LARGE SCALE GENOMIC DNA]</scope>
    <source>
        <strain evidence="1 2">CBS 494.80</strain>
    </source>
</reference>
<organism evidence="1 2">
    <name type="scientific">Oculimacula yallundae</name>
    <dbReference type="NCBI Taxonomy" id="86028"/>
    <lineage>
        <taxon>Eukaryota</taxon>
        <taxon>Fungi</taxon>
        <taxon>Dikarya</taxon>
        <taxon>Ascomycota</taxon>
        <taxon>Pezizomycotina</taxon>
        <taxon>Leotiomycetes</taxon>
        <taxon>Helotiales</taxon>
        <taxon>Ploettnerulaceae</taxon>
        <taxon>Oculimacula</taxon>
    </lineage>
</organism>